<dbReference type="PANTHER" id="PTHR13554">
    <property type="entry name" value="26S PROTEASOME NON-ATPASE REGULATORY SUBUNIT 5-RELATED"/>
    <property type="match status" value="1"/>
</dbReference>
<dbReference type="Gene3D" id="1.25.10.10">
    <property type="entry name" value="Leucine-rich Repeat Variant"/>
    <property type="match status" value="1"/>
</dbReference>
<evidence type="ECO:0000313" key="1">
    <source>
        <dbReference type="EMBL" id="KAG0285592.1"/>
    </source>
</evidence>
<accession>A0ABQ7JVI2</accession>
<keyword evidence="1" id="KW-0647">Proteasome</keyword>
<evidence type="ECO:0000313" key="2">
    <source>
        <dbReference type="Proteomes" id="UP001194696"/>
    </source>
</evidence>
<dbReference type="Proteomes" id="UP001194696">
    <property type="component" value="Unassembled WGS sequence"/>
</dbReference>
<dbReference type="Pfam" id="PF10508">
    <property type="entry name" value="Proteasom_PSMB"/>
    <property type="match status" value="1"/>
</dbReference>
<dbReference type="PANTHER" id="PTHR13554:SF10">
    <property type="entry name" value="26S PROTEASOME NON-ATPASE REGULATORY SUBUNIT 5"/>
    <property type="match status" value="1"/>
</dbReference>
<dbReference type="SUPFAM" id="SSF48371">
    <property type="entry name" value="ARM repeat"/>
    <property type="match status" value="1"/>
</dbReference>
<sequence length="546" mass="59636">MPAATTTNDQSTTTNGGSGVAQLDHILTTFTTLTDPLAINDALLVIEYSLQGPQATAQTTQKVLSSIPLGYFFTVLQQDYGYDTEQTIDRTCHILELLLKDQAYSTLIQDEFMVVALSQALDSPSPRVRALGLSQVDKISEEDLPVLRTLLMSPVFKAVVGGIGSGSISIAERSKKTLLKLCDTQERLEAVINNTEAFTQIKDLTNSRDSIVQLRMIEALTELASKSSETTALLETKSLLDSLKSGLTSTDILTRFNILEILAEFGTTLSGSEFLDHSGVLARIGQVVENEASQDSLGLNAIVKLYGKLGAAEQVDFVSLDMKYQILGQLERLLVGDDEYEPDESSKVEVMSAIGLIGGNVQNVEWVSQSQCSEEFIVALQSLPRDARVAWYHSLAQILACSPDPSQETERIISEFYTRLDGDSHLQSPFVTRLLTSAKSQSQELAMSALSVMIPLAHYAFGVQKLATQRDVLTFLMDRNAEQSHSEKVAKHEVIVAMLTTAEEAKSSSGADLLTADQVSRLDLHRRQGPFYQRATATVSIQDITA</sequence>
<dbReference type="InterPro" id="IPR016024">
    <property type="entry name" value="ARM-type_fold"/>
</dbReference>
<dbReference type="EMBL" id="JAAAIM010000651">
    <property type="protein sequence ID" value="KAG0285592.1"/>
    <property type="molecule type" value="Genomic_DNA"/>
</dbReference>
<proteinExistence type="predicted"/>
<keyword evidence="2" id="KW-1185">Reference proteome</keyword>
<comment type="caution">
    <text evidence="1">The sequence shown here is derived from an EMBL/GenBank/DDBJ whole genome shotgun (WGS) entry which is preliminary data.</text>
</comment>
<name>A0ABQ7JVI2_9FUNG</name>
<dbReference type="InterPro" id="IPR019538">
    <property type="entry name" value="PSMD5"/>
</dbReference>
<reference evidence="1 2" key="1">
    <citation type="journal article" date="2020" name="Fungal Divers.">
        <title>Resolving the Mortierellaceae phylogeny through synthesis of multi-gene phylogenetics and phylogenomics.</title>
        <authorList>
            <person name="Vandepol N."/>
            <person name="Liber J."/>
            <person name="Desiro A."/>
            <person name="Na H."/>
            <person name="Kennedy M."/>
            <person name="Barry K."/>
            <person name="Grigoriev I.V."/>
            <person name="Miller A.N."/>
            <person name="O'Donnell K."/>
            <person name="Stajich J.E."/>
            <person name="Bonito G."/>
        </authorList>
    </citation>
    <scope>NUCLEOTIDE SEQUENCE [LARGE SCALE GENOMIC DNA]</scope>
    <source>
        <strain evidence="1 2">AD045</strain>
    </source>
</reference>
<protein>
    <submittedName>
        <fullName evidence="1">26S proteasome non-ATPase regulatory subunit 5</fullName>
    </submittedName>
</protein>
<dbReference type="InterPro" id="IPR011989">
    <property type="entry name" value="ARM-like"/>
</dbReference>
<gene>
    <name evidence="1" type="primary">PSMD5</name>
    <name evidence="1" type="ORF">BGZ96_010176</name>
</gene>
<organism evidence="1 2">
    <name type="scientific">Linnemannia gamsii</name>
    <dbReference type="NCBI Taxonomy" id="64522"/>
    <lineage>
        <taxon>Eukaryota</taxon>
        <taxon>Fungi</taxon>
        <taxon>Fungi incertae sedis</taxon>
        <taxon>Mucoromycota</taxon>
        <taxon>Mortierellomycotina</taxon>
        <taxon>Mortierellomycetes</taxon>
        <taxon>Mortierellales</taxon>
        <taxon>Mortierellaceae</taxon>
        <taxon>Linnemannia</taxon>
    </lineage>
</organism>
<dbReference type="GO" id="GO:0000502">
    <property type="term" value="C:proteasome complex"/>
    <property type="evidence" value="ECO:0007669"/>
    <property type="project" value="UniProtKB-KW"/>
</dbReference>